<dbReference type="Gene3D" id="2.60.210.10">
    <property type="entry name" value="Apoptosis, Tumor Necrosis Factor Receptor Associated Protein 2, Chain A"/>
    <property type="match status" value="1"/>
</dbReference>
<dbReference type="AlphaFoldDB" id="A0A9K3D8E2"/>
<name>A0A9K3D8E2_9EUKA</name>
<dbReference type="InterPro" id="IPR002083">
    <property type="entry name" value="MATH/TRAF_dom"/>
</dbReference>
<dbReference type="Proteomes" id="UP000265618">
    <property type="component" value="Unassembled WGS sequence"/>
</dbReference>
<comment type="caution">
    <text evidence="1">The sequence shown here is derived from an EMBL/GenBank/DDBJ whole genome shotgun (WGS) entry which is preliminary data.</text>
</comment>
<evidence type="ECO:0008006" key="3">
    <source>
        <dbReference type="Google" id="ProtNLM"/>
    </source>
</evidence>
<sequence length="91" mass="10222">MPATSEAFGRMQVTENNEVDFLWRARFKIRILHPETGDVGSFCYESEPHDFTPDLSNWGWSAFATRSSLVKQGLVAKDGSLTLKILLVTSD</sequence>
<dbReference type="InterPro" id="IPR008974">
    <property type="entry name" value="TRAF-like"/>
</dbReference>
<accession>A0A9K3D8E2</accession>
<keyword evidence="2" id="KW-1185">Reference proteome</keyword>
<gene>
    <name evidence="1" type="ORF">KIPB_012077</name>
</gene>
<evidence type="ECO:0000313" key="1">
    <source>
        <dbReference type="EMBL" id="GIQ89575.1"/>
    </source>
</evidence>
<evidence type="ECO:0000313" key="2">
    <source>
        <dbReference type="Proteomes" id="UP000265618"/>
    </source>
</evidence>
<dbReference type="EMBL" id="BDIP01005190">
    <property type="protein sequence ID" value="GIQ89575.1"/>
    <property type="molecule type" value="Genomic_DNA"/>
</dbReference>
<dbReference type="CDD" id="cd00121">
    <property type="entry name" value="MATH"/>
    <property type="match status" value="1"/>
</dbReference>
<protein>
    <recommendedName>
        <fullName evidence="3">MATH domain-containing protein</fullName>
    </recommendedName>
</protein>
<organism evidence="1 2">
    <name type="scientific">Kipferlia bialata</name>
    <dbReference type="NCBI Taxonomy" id="797122"/>
    <lineage>
        <taxon>Eukaryota</taxon>
        <taxon>Metamonada</taxon>
        <taxon>Carpediemonas-like organisms</taxon>
        <taxon>Kipferlia</taxon>
    </lineage>
</organism>
<dbReference type="SUPFAM" id="SSF49599">
    <property type="entry name" value="TRAF domain-like"/>
    <property type="match status" value="1"/>
</dbReference>
<reference evidence="1 2" key="1">
    <citation type="journal article" date="2018" name="PLoS ONE">
        <title>The draft genome of Kipferlia bialata reveals reductive genome evolution in fornicate parasites.</title>
        <authorList>
            <person name="Tanifuji G."/>
            <person name="Takabayashi S."/>
            <person name="Kume K."/>
            <person name="Takagi M."/>
            <person name="Nakayama T."/>
            <person name="Kamikawa R."/>
            <person name="Inagaki Y."/>
            <person name="Hashimoto T."/>
        </authorList>
    </citation>
    <scope>NUCLEOTIDE SEQUENCE [LARGE SCALE GENOMIC DNA]</scope>
    <source>
        <strain evidence="1">NY0173</strain>
    </source>
</reference>
<proteinExistence type="predicted"/>